<dbReference type="NCBIfam" id="TIGR01079">
    <property type="entry name" value="rplX_bact"/>
    <property type="match status" value="1"/>
</dbReference>
<dbReference type="InterPro" id="IPR005824">
    <property type="entry name" value="KOW"/>
</dbReference>
<dbReference type="Pfam" id="PF17136">
    <property type="entry name" value="ribosomal_L24"/>
    <property type="match status" value="1"/>
</dbReference>
<keyword evidence="2" id="KW-0689">Ribosomal protein</keyword>
<dbReference type="EMBL" id="CAUYUE010000001">
    <property type="protein sequence ID" value="CAK0735740.1"/>
    <property type="molecule type" value="Genomic_DNA"/>
</dbReference>
<keyword evidence="6" id="KW-1185">Reference proteome</keyword>
<sequence length="202" mass="22397">MGVNKKAIRAMFDKDKWKILRGDKVVITAGKDKGQTGIVTKVIRDEKIPRVIVEGRNLNKRAIKRTEDNPGGLISMESPLHYSNVMLADPVTGRPVRVGWRYLEDGTKVRISKGKLASGSIVPRPEILKQRRNPLPFKGSKDSENADALEVTYKPGDWPSALPVPDASTPLPMDRTAFQLARHQQRLKTGVFFRGFSAAALA</sequence>
<comment type="similarity">
    <text evidence="1">Belongs to the universal ribosomal protein uL24 family.</text>
</comment>
<evidence type="ECO:0000313" key="6">
    <source>
        <dbReference type="Proteomes" id="UP001314263"/>
    </source>
</evidence>
<dbReference type="InterPro" id="IPR057264">
    <property type="entry name" value="Ribosomal_uL24_C"/>
</dbReference>
<dbReference type="Pfam" id="PF00467">
    <property type="entry name" value="KOW"/>
    <property type="match status" value="1"/>
</dbReference>
<dbReference type="GO" id="GO:0006412">
    <property type="term" value="P:translation"/>
    <property type="evidence" value="ECO:0007669"/>
    <property type="project" value="InterPro"/>
</dbReference>
<reference evidence="5 6" key="1">
    <citation type="submission" date="2023-10" db="EMBL/GenBank/DDBJ databases">
        <authorList>
            <person name="Maclean D."/>
            <person name="Macfadyen A."/>
        </authorList>
    </citation>
    <scope>NUCLEOTIDE SEQUENCE [LARGE SCALE GENOMIC DNA]</scope>
</reference>
<comment type="caution">
    <text evidence="5">The sequence shown here is derived from an EMBL/GenBank/DDBJ whole genome shotgun (WGS) entry which is preliminary data.</text>
</comment>
<dbReference type="GO" id="GO:0003735">
    <property type="term" value="F:structural constituent of ribosome"/>
    <property type="evidence" value="ECO:0007669"/>
    <property type="project" value="InterPro"/>
</dbReference>
<name>A0AAV1HQY1_9CHLO</name>
<dbReference type="HAMAP" id="MF_01326_B">
    <property type="entry name" value="Ribosomal_uL24_B"/>
    <property type="match status" value="1"/>
</dbReference>
<dbReference type="GO" id="GO:0003723">
    <property type="term" value="F:RNA binding"/>
    <property type="evidence" value="ECO:0007669"/>
    <property type="project" value="InterPro"/>
</dbReference>
<feature type="domain" description="KOW" evidence="4">
    <location>
        <begin position="18"/>
        <end position="45"/>
    </location>
</feature>
<evidence type="ECO:0000256" key="2">
    <source>
        <dbReference type="ARBA" id="ARBA00022980"/>
    </source>
</evidence>
<dbReference type="SMART" id="SM00739">
    <property type="entry name" value="KOW"/>
    <property type="match status" value="1"/>
</dbReference>
<gene>
    <name evidence="5" type="ORF">CVIRNUC_000631</name>
</gene>
<proteinExistence type="inferred from homology"/>
<evidence type="ECO:0000313" key="5">
    <source>
        <dbReference type="EMBL" id="CAK0735740.1"/>
    </source>
</evidence>
<protein>
    <recommendedName>
        <fullName evidence="4">KOW domain-containing protein</fullName>
    </recommendedName>
</protein>
<organism evidence="5 6">
    <name type="scientific">Coccomyxa viridis</name>
    <dbReference type="NCBI Taxonomy" id="1274662"/>
    <lineage>
        <taxon>Eukaryota</taxon>
        <taxon>Viridiplantae</taxon>
        <taxon>Chlorophyta</taxon>
        <taxon>core chlorophytes</taxon>
        <taxon>Trebouxiophyceae</taxon>
        <taxon>Trebouxiophyceae incertae sedis</taxon>
        <taxon>Coccomyxaceae</taxon>
        <taxon>Coccomyxa</taxon>
    </lineage>
</organism>
<evidence type="ECO:0000256" key="1">
    <source>
        <dbReference type="ARBA" id="ARBA00010618"/>
    </source>
</evidence>
<dbReference type="InterPro" id="IPR008991">
    <property type="entry name" value="Translation_prot_SH3-like_sf"/>
</dbReference>
<dbReference type="SUPFAM" id="SSF50104">
    <property type="entry name" value="Translation proteins SH3-like domain"/>
    <property type="match status" value="1"/>
</dbReference>
<dbReference type="Gene3D" id="2.30.30.30">
    <property type="match status" value="1"/>
</dbReference>
<keyword evidence="3" id="KW-0687">Ribonucleoprotein</keyword>
<dbReference type="Proteomes" id="UP001314263">
    <property type="component" value="Unassembled WGS sequence"/>
</dbReference>
<evidence type="ECO:0000256" key="3">
    <source>
        <dbReference type="ARBA" id="ARBA00023274"/>
    </source>
</evidence>
<dbReference type="PANTHER" id="PTHR12903">
    <property type="entry name" value="MITOCHONDRIAL RIBOSOMAL PROTEIN L24"/>
    <property type="match status" value="1"/>
</dbReference>
<dbReference type="AlphaFoldDB" id="A0AAV1HQY1"/>
<dbReference type="CDD" id="cd06089">
    <property type="entry name" value="KOW_RPL26"/>
    <property type="match status" value="1"/>
</dbReference>
<accession>A0AAV1HQY1</accession>
<dbReference type="InterPro" id="IPR003256">
    <property type="entry name" value="Ribosomal_uL24"/>
</dbReference>
<dbReference type="InterPro" id="IPR014722">
    <property type="entry name" value="Rib_uL2_dom2"/>
</dbReference>
<dbReference type="GO" id="GO:1990904">
    <property type="term" value="C:ribonucleoprotein complex"/>
    <property type="evidence" value="ECO:0007669"/>
    <property type="project" value="UniProtKB-KW"/>
</dbReference>
<dbReference type="GO" id="GO:0005840">
    <property type="term" value="C:ribosome"/>
    <property type="evidence" value="ECO:0007669"/>
    <property type="project" value="UniProtKB-KW"/>
</dbReference>
<evidence type="ECO:0000259" key="4">
    <source>
        <dbReference type="SMART" id="SM00739"/>
    </source>
</evidence>
<dbReference type="InterPro" id="IPR041988">
    <property type="entry name" value="Ribosomal_uL24_KOW"/>
</dbReference>